<name>A0ABV8TVC6_9ACTN</name>
<comment type="similarity">
    <text evidence="1">Belongs to the CapA family.</text>
</comment>
<reference evidence="5" key="1">
    <citation type="journal article" date="2019" name="Int. J. Syst. Evol. Microbiol.">
        <title>The Global Catalogue of Microorganisms (GCM) 10K type strain sequencing project: providing services to taxonomists for standard genome sequencing and annotation.</title>
        <authorList>
            <consortium name="The Broad Institute Genomics Platform"/>
            <consortium name="The Broad Institute Genome Sequencing Center for Infectious Disease"/>
            <person name="Wu L."/>
            <person name="Ma J."/>
        </authorList>
    </citation>
    <scope>NUCLEOTIDE SEQUENCE [LARGE SCALE GENOMIC DNA]</scope>
    <source>
        <strain evidence="5">IBRC-M 10908</strain>
    </source>
</reference>
<protein>
    <submittedName>
        <fullName evidence="4">CapA family protein</fullName>
    </submittedName>
</protein>
<evidence type="ECO:0000259" key="3">
    <source>
        <dbReference type="SMART" id="SM00854"/>
    </source>
</evidence>
<evidence type="ECO:0000256" key="2">
    <source>
        <dbReference type="SAM" id="MobiDB-lite"/>
    </source>
</evidence>
<dbReference type="CDD" id="cd07381">
    <property type="entry name" value="MPP_CapA"/>
    <property type="match status" value="1"/>
</dbReference>
<dbReference type="PANTHER" id="PTHR33393">
    <property type="entry name" value="POLYGLUTAMINE SYNTHESIS ACCESSORY PROTEIN RV0574C-RELATED"/>
    <property type="match status" value="1"/>
</dbReference>
<gene>
    <name evidence="4" type="ORF">ACFPET_04910</name>
</gene>
<dbReference type="Proteomes" id="UP001595823">
    <property type="component" value="Unassembled WGS sequence"/>
</dbReference>
<dbReference type="InterPro" id="IPR029052">
    <property type="entry name" value="Metallo-depent_PP-like"/>
</dbReference>
<feature type="domain" description="Capsule synthesis protein CapA" evidence="3">
    <location>
        <begin position="59"/>
        <end position="291"/>
    </location>
</feature>
<comment type="caution">
    <text evidence="4">The sequence shown here is derived from an EMBL/GenBank/DDBJ whole genome shotgun (WGS) entry which is preliminary data.</text>
</comment>
<dbReference type="SUPFAM" id="SSF56300">
    <property type="entry name" value="Metallo-dependent phosphatases"/>
    <property type="match status" value="1"/>
</dbReference>
<evidence type="ECO:0000313" key="4">
    <source>
        <dbReference type="EMBL" id="MFC4334536.1"/>
    </source>
</evidence>
<feature type="region of interest" description="Disordered" evidence="2">
    <location>
        <begin position="26"/>
        <end position="55"/>
    </location>
</feature>
<dbReference type="InterPro" id="IPR019079">
    <property type="entry name" value="Capsule_synth_CapA"/>
</dbReference>
<organism evidence="4 5">
    <name type="scientific">Salininema proteolyticum</name>
    <dbReference type="NCBI Taxonomy" id="1607685"/>
    <lineage>
        <taxon>Bacteria</taxon>
        <taxon>Bacillati</taxon>
        <taxon>Actinomycetota</taxon>
        <taxon>Actinomycetes</taxon>
        <taxon>Glycomycetales</taxon>
        <taxon>Glycomycetaceae</taxon>
        <taxon>Salininema</taxon>
    </lineage>
</organism>
<evidence type="ECO:0000313" key="5">
    <source>
        <dbReference type="Proteomes" id="UP001595823"/>
    </source>
</evidence>
<dbReference type="EMBL" id="JBHSDK010000007">
    <property type="protein sequence ID" value="MFC4334536.1"/>
    <property type="molecule type" value="Genomic_DNA"/>
</dbReference>
<dbReference type="RefSeq" id="WP_380618324.1">
    <property type="nucleotide sequence ID" value="NZ_JBHSDK010000007.1"/>
</dbReference>
<dbReference type="SMART" id="SM00854">
    <property type="entry name" value="PGA_cap"/>
    <property type="match status" value="1"/>
</dbReference>
<dbReference type="Pfam" id="PF09587">
    <property type="entry name" value="PGA_cap"/>
    <property type="match status" value="1"/>
</dbReference>
<dbReference type="PROSITE" id="PS51257">
    <property type="entry name" value="PROKAR_LIPOPROTEIN"/>
    <property type="match status" value="1"/>
</dbReference>
<accession>A0ABV8TVC6</accession>
<dbReference type="PANTHER" id="PTHR33393:SF11">
    <property type="entry name" value="POLYGLUTAMINE SYNTHESIS ACCESSORY PROTEIN RV0574C-RELATED"/>
    <property type="match status" value="1"/>
</dbReference>
<dbReference type="Gene3D" id="3.60.21.10">
    <property type="match status" value="1"/>
</dbReference>
<proteinExistence type="inferred from homology"/>
<dbReference type="InterPro" id="IPR052169">
    <property type="entry name" value="CW_Biosynth-Accessory"/>
</dbReference>
<keyword evidence="5" id="KW-1185">Reference proteome</keyword>
<evidence type="ECO:0000256" key="1">
    <source>
        <dbReference type="ARBA" id="ARBA00005662"/>
    </source>
</evidence>
<sequence>MRTSPASRLARRSVLTAAGAGLVLSACGNDEDEGGSGADDTAPPRPEESSPEPQAETVTITYVGDAFPGKHPDRMPPDDDFFADVKHLFNGDIDVANLEGALSTDEWSKCESGCVYFTLPSEYASLYADAGFEVLNHANNHAWDAGPDGAAETREAVEGLGMHLAGHKDTITTVEANGITVAFVGFAGYAMFTDLRDPAACAALVAEAKSSADLVVASAHIGAEGVDARHVTAGMETFAGERRGDPIALSRACIDAGADLYIGHGPHVMRGMEVYNGKLVAHSLGNFGGGQGILDNSGWLGVGGVLSVTLAKDGTVKSAGFASTLMDERGYPVPDEEHRGLDAINELASDFGPDAVTAAPDGSLLLP</sequence>